<keyword evidence="1" id="KW-1133">Transmembrane helix</keyword>
<proteinExistence type="predicted"/>
<feature type="transmembrane region" description="Helical" evidence="1">
    <location>
        <begin position="59"/>
        <end position="79"/>
    </location>
</feature>
<organism evidence="2 3">
    <name type="scientific">Polarella glacialis</name>
    <name type="common">Dinoflagellate</name>
    <dbReference type="NCBI Taxonomy" id="89957"/>
    <lineage>
        <taxon>Eukaryota</taxon>
        <taxon>Sar</taxon>
        <taxon>Alveolata</taxon>
        <taxon>Dinophyceae</taxon>
        <taxon>Suessiales</taxon>
        <taxon>Suessiaceae</taxon>
        <taxon>Polarella</taxon>
    </lineage>
</organism>
<evidence type="ECO:0000313" key="3">
    <source>
        <dbReference type="Proteomes" id="UP000626109"/>
    </source>
</evidence>
<dbReference type="Proteomes" id="UP000626109">
    <property type="component" value="Unassembled WGS sequence"/>
</dbReference>
<accession>A0A813IB83</accession>
<dbReference type="AlphaFoldDB" id="A0A813IB83"/>
<dbReference type="EMBL" id="CAJNNW010005211">
    <property type="protein sequence ID" value="CAE8647216.1"/>
    <property type="molecule type" value="Genomic_DNA"/>
</dbReference>
<keyword evidence="1" id="KW-0812">Transmembrane</keyword>
<protein>
    <submittedName>
        <fullName evidence="2">Uncharacterized protein</fullName>
    </submittedName>
</protein>
<reference evidence="2" key="1">
    <citation type="submission" date="2021-02" db="EMBL/GenBank/DDBJ databases">
        <authorList>
            <person name="Dougan E. K."/>
            <person name="Rhodes N."/>
            <person name="Thang M."/>
            <person name="Chan C."/>
        </authorList>
    </citation>
    <scope>NUCLEOTIDE SEQUENCE</scope>
</reference>
<name>A0A813IB83_POLGL</name>
<keyword evidence="1" id="KW-0472">Membrane</keyword>
<gene>
    <name evidence="2" type="ORF">PGLA2088_LOCUS5484</name>
</gene>
<sequence>MPARQTNMACYAVLAGGAAFTTTQTFATLGGVASRAPSQARVSSLVQRKSPVISSTASLAVPAIAASSLLAAMVVGRSFNSLRSQKRPRSGLLVPMAAEKNDAEKNLMNQVVAALEAPRKYVIKTGGS</sequence>
<comment type="caution">
    <text evidence="2">The sequence shown here is derived from an EMBL/GenBank/DDBJ whole genome shotgun (WGS) entry which is preliminary data.</text>
</comment>
<evidence type="ECO:0000256" key="1">
    <source>
        <dbReference type="SAM" id="Phobius"/>
    </source>
</evidence>
<evidence type="ECO:0000313" key="2">
    <source>
        <dbReference type="EMBL" id="CAE8647216.1"/>
    </source>
</evidence>